<evidence type="ECO:0000313" key="7">
    <source>
        <dbReference type="Proteomes" id="UP001287356"/>
    </source>
</evidence>
<dbReference type="SUPFAM" id="SSF50630">
    <property type="entry name" value="Acid proteases"/>
    <property type="match status" value="1"/>
</dbReference>
<feature type="domain" description="Peptidase A1" evidence="5">
    <location>
        <begin position="64"/>
        <end position="388"/>
    </location>
</feature>
<evidence type="ECO:0000256" key="4">
    <source>
        <dbReference type="SAM" id="SignalP"/>
    </source>
</evidence>
<dbReference type="PANTHER" id="PTHR47966:SF65">
    <property type="entry name" value="ASPARTIC-TYPE ENDOPEPTIDASE"/>
    <property type="match status" value="1"/>
</dbReference>
<dbReference type="EMBL" id="JAULSN010000004">
    <property type="protein sequence ID" value="KAK3373027.1"/>
    <property type="molecule type" value="Genomic_DNA"/>
</dbReference>
<feature type="active site" evidence="2">
    <location>
        <position position="82"/>
    </location>
</feature>
<feature type="signal peptide" evidence="4">
    <location>
        <begin position="1"/>
        <end position="16"/>
    </location>
</feature>
<organism evidence="6 7">
    <name type="scientific">Lasiosphaeria ovina</name>
    <dbReference type="NCBI Taxonomy" id="92902"/>
    <lineage>
        <taxon>Eukaryota</taxon>
        <taxon>Fungi</taxon>
        <taxon>Dikarya</taxon>
        <taxon>Ascomycota</taxon>
        <taxon>Pezizomycotina</taxon>
        <taxon>Sordariomycetes</taxon>
        <taxon>Sordariomycetidae</taxon>
        <taxon>Sordariales</taxon>
        <taxon>Lasiosphaeriaceae</taxon>
        <taxon>Lasiosphaeria</taxon>
    </lineage>
</organism>
<feature type="active site" evidence="2">
    <location>
        <position position="275"/>
    </location>
</feature>
<evidence type="ECO:0000256" key="2">
    <source>
        <dbReference type="PIRSR" id="PIRSR601461-1"/>
    </source>
</evidence>
<dbReference type="PROSITE" id="PS51767">
    <property type="entry name" value="PEPTIDASE_A1"/>
    <property type="match status" value="1"/>
</dbReference>
<evidence type="ECO:0000259" key="5">
    <source>
        <dbReference type="PROSITE" id="PS51767"/>
    </source>
</evidence>
<dbReference type="GO" id="GO:0006508">
    <property type="term" value="P:proteolysis"/>
    <property type="evidence" value="ECO:0007669"/>
    <property type="project" value="InterPro"/>
</dbReference>
<dbReference type="InterPro" id="IPR001461">
    <property type="entry name" value="Aspartic_peptidase_A1"/>
</dbReference>
<reference evidence="6" key="1">
    <citation type="journal article" date="2023" name="Mol. Phylogenet. Evol.">
        <title>Genome-scale phylogeny and comparative genomics of the fungal order Sordariales.</title>
        <authorList>
            <person name="Hensen N."/>
            <person name="Bonometti L."/>
            <person name="Westerberg I."/>
            <person name="Brannstrom I.O."/>
            <person name="Guillou S."/>
            <person name="Cros-Aarteil S."/>
            <person name="Calhoun S."/>
            <person name="Haridas S."/>
            <person name="Kuo A."/>
            <person name="Mondo S."/>
            <person name="Pangilinan J."/>
            <person name="Riley R."/>
            <person name="LaButti K."/>
            <person name="Andreopoulos B."/>
            <person name="Lipzen A."/>
            <person name="Chen C."/>
            <person name="Yan M."/>
            <person name="Daum C."/>
            <person name="Ng V."/>
            <person name="Clum A."/>
            <person name="Steindorff A."/>
            <person name="Ohm R.A."/>
            <person name="Martin F."/>
            <person name="Silar P."/>
            <person name="Natvig D.O."/>
            <person name="Lalanne C."/>
            <person name="Gautier V."/>
            <person name="Ament-Velasquez S.L."/>
            <person name="Kruys A."/>
            <person name="Hutchinson M.I."/>
            <person name="Powell A.J."/>
            <person name="Barry K."/>
            <person name="Miller A.N."/>
            <person name="Grigoriev I.V."/>
            <person name="Debuchy R."/>
            <person name="Gladieux P."/>
            <person name="Hiltunen Thoren M."/>
            <person name="Johannesson H."/>
        </authorList>
    </citation>
    <scope>NUCLEOTIDE SEQUENCE</scope>
    <source>
        <strain evidence="6">CBS 958.72</strain>
    </source>
</reference>
<comment type="similarity">
    <text evidence="1">Belongs to the peptidase A1 family.</text>
</comment>
<keyword evidence="4" id="KW-0732">Signal</keyword>
<feature type="chain" id="PRO_5042028414" evidence="4">
    <location>
        <begin position="17"/>
        <end position="508"/>
    </location>
</feature>
<evidence type="ECO:0000256" key="1">
    <source>
        <dbReference type="ARBA" id="ARBA00007447"/>
    </source>
</evidence>
<dbReference type="Gene3D" id="2.40.70.10">
    <property type="entry name" value="Acid Proteases"/>
    <property type="match status" value="2"/>
</dbReference>
<dbReference type="Pfam" id="PF00026">
    <property type="entry name" value="Asp"/>
    <property type="match status" value="1"/>
</dbReference>
<keyword evidence="7" id="KW-1185">Reference proteome</keyword>
<reference evidence="6" key="2">
    <citation type="submission" date="2023-06" db="EMBL/GenBank/DDBJ databases">
        <authorList>
            <consortium name="Lawrence Berkeley National Laboratory"/>
            <person name="Haridas S."/>
            <person name="Hensen N."/>
            <person name="Bonometti L."/>
            <person name="Westerberg I."/>
            <person name="Brannstrom I.O."/>
            <person name="Guillou S."/>
            <person name="Cros-Aarteil S."/>
            <person name="Calhoun S."/>
            <person name="Kuo A."/>
            <person name="Mondo S."/>
            <person name="Pangilinan J."/>
            <person name="Riley R."/>
            <person name="Labutti K."/>
            <person name="Andreopoulos B."/>
            <person name="Lipzen A."/>
            <person name="Chen C."/>
            <person name="Yanf M."/>
            <person name="Daum C."/>
            <person name="Ng V."/>
            <person name="Clum A."/>
            <person name="Steindorff A."/>
            <person name="Ohm R."/>
            <person name="Martin F."/>
            <person name="Silar P."/>
            <person name="Natvig D."/>
            <person name="Lalanne C."/>
            <person name="Gautier V."/>
            <person name="Ament-Velasquez S.L."/>
            <person name="Kruys A."/>
            <person name="Hutchinson M.I."/>
            <person name="Powell A.J."/>
            <person name="Barry K."/>
            <person name="Miller A.N."/>
            <person name="Grigoriev I.V."/>
            <person name="Debuchy R."/>
            <person name="Gladieux P."/>
            <person name="Thoren M.H."/>
            <person name="Johannesson H."/>
        </authorList>
    </citation>
    <scope>NUCLEOTIDE SEQUENCE</scope>
    <source>
        <strain evidence="6">CBS 958.72</strain>
    </source>
</reference>
<protein>
    <submittedName>
        <fullName evidence="6">Aspartic peptidase domain-containing protein</fullName>
    </submittedName>
</protein>
<dbReference type="GO" id="GO:0004190">
    <property type="term" value="F:aspartic-type endopeptidase activity"/>
    <property type="evidence" value="ECO:0007669"/>
    <property type="project" value="InterPro"/>
</dbReference>
<comment type="caution">
    <text evidence="6">The sequence shown here is derived from an EMBL/GenBank/DDBJ whole genome shotgun (WGS) entry which is preliminary data.</text>
</comment>
<accession>A0AAE0KBE2</accession>
<name>A0AAE0KBE2_9PEZI</name>
<gene>
    <name evidence="6" type="ORF">B0T24DRAFT_575193</name>
</gene>
<proteinExistence type="inferred from homology"/>
<dbReference type="Proteomes" id="UP001287356">
    <property type="component" value="Unassembled WGS sequence"/>
</dbReference>
<sequence length="508" mass="51916">MLPLLFSLSLLSPGLAAVAPRPRSVITRGDGFVRASVNAVQHAPRLRARQNAVDLENMDSGTRYAIDVAVGTPPQTVSLIIDTGSPELWVNPRCDTANDAAACAAEPRYDPDASSSLADTGVTNVITYGKGNVSIQYVFETLSIGSATITEQVIGVGLDSHDIPMGILGLSPDTDGTADYPYILDTMASQAVIASRAFSLDLRSVNDPSGAVIFGGVDTGKFSGTLQKLPILAPSQTPTGADRYWVSLTGIGMTQPDGAADRTPADAINVPVFLDSGGTLSRLPTPIFQAIGNSFPGAQFDARSGFFVVPDCSALADSEGTVDFFFAGDTAIIRVPFAEFVWQPASAGDSAECLLGVLPDDDEPVLGDSFLRAAYVVFDQDNRALHVAQAASCGAENLVAIGKGVDAVPSATGLCEGAAQPTSAGDLDVAATQAPTRTFSGSAPAVTAPLGGPGPVKSMAKSTGTPNPTGLAAPKETADKKNAAAGGVSVSLAAGAALMVANMVAWTL</sequence>
<evidence type="ECO:0000256" key="3">
    <source>
        <dbReference type="SAM" id="MobiDB-lite"/>
    </source>
</evidence>
<dbReference type="PRINTS" id="PR00792">
    <property type="entry name" value="PEPSIN"/>
</dbReference>
<dbReference type="AlphaFoldDB" id="A0AAE0KBE2"/>
<dbReference type="InterPro" id="IPR033121">
    <property type="entry name" value="PEPTIDASE_A1"/>
</dbReference>
<dbReference type="PANTHER" id="PTHR47966">
    <property type="entry name" value="BETA-SITE APP-CLEAVING ENZYME, ISOFORM A-RELATED"/>
    <property type="match status" value="1"/>
</dbReference>
<feature type="region of interest" description="Disordered" evidence="3">
    <location>
        <begin position="438"/>
        <end position="478"/>
    </location>
</feature>
<dbReference type="InterPro" id="IPR021109">
    <property type="entry name" value="Peptidase_aspartic_dom_sf"/>
</dbReference>
<evidence type="ECO:0000313" key="6">
    <source>
        <dbReference type="EMBL" id="KAK3373027.1"/>
    </source>
</evidence>